<feature type="transmembrane region" description="Helical" evidence="6">
    <location>
        <begin position="168"/>
        <end position="187"/>
    </location>
</feature>
<evidence type="ECO:0000313" key="9">
    <source>
        <dbReference type="Proteomes" id="UP000262172"/>
    </source>
</evidence>
<feature type="region of interest" description="Disordered" evidence="5">
    <location>
        <begin position="196"/>
        <end position="219"/>
    </location>
</feature>
<feature type="transmembrane region" description="Helical" evidence="6">
    <location>
        <begin position="280"/>
        <end position="301"/>
    </location>
</feature>
<dbReference type="EMBL" id="QUAB01000010">
    <property type="protein sequence ID" value="REJ08530.1"/>
    <property type="molecule type" value="Genomic_DNA"/>
</dbReference>
<feature type="transmembrane region" description="Helical" evidence="6">
    <location>
        <begin position="79"/>
        <end position="97"/>
    </location>
</feature>
<gene>
    <name evidence="8" type="ORF">DY023_00740</name>
</gene>
<dbReference type="PANTHER" id="PTHR23523">
    <property type="match status" value="1"/>
</dbReference>
<dbReference type="RefSeq" id="WP_116240436.1">
    <property type="nucleotide sequence ID" value="NZ_QUAB01000010.1"/>
</dbReference>
<feature type="transmembrane region" description="Helical" evidence="6">
    <location>
        <begin position="403"/>
        <end position="423"/>
    </location>
</feature>
<dbReference type="PROSITE" id="PS50850">
    <property type="entry name" value="MFS"/>
    <property type="match status" value="1"/>
</dbReference>
<keyword evidence="9" id="KW-1185">Reference proteome</keyword>
<keyword evidence="2 6" id="KW-0812">Transmembrane</keyword>
<evidence type="ECO:0000256" key="5">
    <source>
        <dbReference type="SAM" id="MobiDB-lite"/>
    </source>
</evidence>
<evidence type="ECO:0000259" key="7">
    <source>
        <dbReference type="PROSITE" id="PS50850"/>
    </source>
</evidence>
<dbReference type="GO" id="GO:0005886">
    <property type="term" value="C:plasma membrane"/>
    <property type="evidence" value="ECO:0007669"/>
    <property type="project" value="UniProtKB-SubCell"/>
</dbReference>
<dbReference type="Proteomes" id="UP000262172">
    <property type="component" value="Unassembled WGS sequence"/>
</dbReference>
<comment type="subcellular location">
    <subcellularLocation>
        <location evidence="1">Cell membrane</location>
        <topology evidence="1">Multi-pass membrane protein</topology>
    </subcellularLocation>
</comment>
<dbReference type="AlphaFoldDB" id="A0A371NY80"/>
<feature type="transmembrane region" description="Helical" evidence="6">
    <location>
        <begin position="371"/>
        <end position="391"/>
    </location>
</feature>
<evidence type="ECO:0000256" key="2">
    <source>
        <dbReference type="ARBA" id="ARBA00022692"/>
    </source>
</evidence>
<reference evidence="8 9" key="1">
    <citation type="submission" date="2018-08" db="EMBL/GenBank/DDBJ databases">
        <title>Isolation, diversity and antifungal activity of Actinobacteria from cow dung.</title>
        <authorList>
            <person name="Ling L."/>
        </authorList>
    </citation>
    <scope>NUCLEOTIDE SEQUENCE [LARGE SCALE GENOMIC DNA]</scope>
    <source>
        <strain evidence="8 9">NEAU-LLE</strain>
    </source>
</reference>
<feature type="transmembrane region" description="Helical" evidence="6">
    <location>
        <begin position="133"/>
        <end position="156"/>
    </location>
</feature>
<dbReference type="SUPFAM" id="SSF103473">
    <property type="entry name" value="MFS general substrate transporter"/>
    <property type="match status" value="1"/>
</dbReference>
<organism evidence="8 9">
    <name type="scientific">Microbacterium bovistercoris</name>
    <dbReference type="NCBI Taxonomy" id="2293570"/>
    <lineage>
        <taxon>Bacteria</taxon>
        <taxon>Bacillati</taxon>
        <taxon>Actinomycetota</taxon>
        <taxon>Actinomycetes</taxon>
        <taxon>Micrococcales</taxon>
        <taxon>Microbacteriaceae</taxon>
        <taxon>Microbacterium</taxon>
    </lineage>
</organism>
<dbReference type="InterPro" id="IPR020846">
    <property type="entry name" value="MFS_dom"/>
</dbReference>
<feature type="domain" description="Major facilitator superfamily (MFS) profile" evidence="7">
    <location>
        <begin position="11"/>
        <end position="426"/>
    </location>
</feature>
<dbReference type="InterPro" id="IPR036259">
    <property type="entry name" value="MFS_trans_sf"/>
</dbReference>
<dbReference type="Gene3D" id="1.20.1250.20">
    <property type="entry name" value="MFS general substrate transporter like domains"/>
    <property type="match status" value="1"/>
</dbReference>
<sequence length="439" mass="45855">MSVRPLWQGRALAVLGIVLLAFSLRSAVASLSPVVGLIAADFPVPPVVLGLIGAAPPVCYAVFGLATPWLEQRLGLERLTVVATALITLGLVARGFAVDSVTLIAATAVVFAGVGAGNILLPPLVKKYFPDRLGLMMTVYSVAMAASTFLPPLVAVPVADAAGWRVSLGEWAVFAVASMVPWIVLMVRGRASTSWVPEPVEGPDDASTSSAPQEGTRDRELEAVTGPVVVAPADSRILSRLPRLPLAWAMTLVFGISASMAYVTFGWLPQVLVDIGGVSAAEAGFLLGVFSVMALPCSLVVPGLTVKYAWATPVLLITAVVTGSAGLLGLTLAPQAFLYGWVVLYGLTGIMFPMSLALLSIRARTHESAVALSGFVQSVGYGFAAIFPILFGVLHGATGGWQIPLLMMVVLLVAAVPAGIVIARPMTIEDAWSRRHGKW</sequence>
<evidence type="ECO:0000256" key="4">
    <source>
        <dbReference type="ARBA" id="ARBA00023136"/>
    </source>
</evidence>
<feature type="transmembrane region" description="Helical" evidence="6">
    <location>
        <begin position="308"/>
        <end position="332"/>
    </location>
</feature>
<keyword evidence="4 6" id="KW-0472">Membrane</keyword>
<proteinExistence type="predicted"/>
<feature type="transmembrane region" description="Helical" evidence="6">
    <location>
        <begin position="338"/>
        <end position="359"/>
    </location>
</feature>
<comment type="caution">
    <text evidence="8">The sequence shown here is derived from an EMBL/GenBank/DDBJ whole genome shotgun (WGS) entry which is preliminary data.</text>
</comment>
<feature type="transmembrane region" description="Helical" evidence="6">
    <location>
        <begin position="246"/>
        <end position="268"/>
    </location>
</feature>
<evidence type="ECO:0000256" key="3">
    <source>
        <dbReference type="ARBA" id="ARBA00022989"/>
    </source>
</evidence>
<feature type="transmembrane region" description="Helical" evidence="6">
    <location>
        <begin position="103"/>
        <end position="121"/>
    </location>
</feature>
<dbReference type="PANTHER" id="PTHR23523:SF2">
    <property type="entry name" value="2-NITROIMIDAZOLE TRANSPORTER"/>
    <property type="match status" value="1"/>
</dbReference>
<keyword evidence="3 6" id="KW-1133">Transmembrane helix</keyword>
<dbReference type="GO" id="GO:0022857">
    <property type="term" value="F:transmembrane transporter activity"/>
    <property type="evidence" value="ECO:0007669"/>
    <property type="project" value="InterPro"/>
</dbReference>
<protein>
    <submittedName>
        <fullName evidence="8">MFS transporter</fullName>
    </submittedName>
</protein>
<evidence type="ECO:0000256" key="6">
    <source>
        <dbReference type="SAM" id="Phobius"/>
    </source>
</evidence>
<dbReference type="InterPro" id="IPR052524">
    <property type="entry name" value="MFS_Cyanate_Porter"/>
</dbReference>
<feature type="transmembrane region" description="Helical" evidence="6">
    <location>
        <begin position="47"/>
        <end position="67"/>
    </location>
</feature>
<evidence type="ECO:0000313" key="8">
    <source>
        <dbReference type="EMBL" id="REJ08530.1"/>
    </source>
</evidence>
<dbReference type="OrthoDB" id="5317164at2"/>
<accession>A0A371NY80</accession>
<dbReference type="Pfam" id="PF07690">
    <property type="entry name" value="MFS_1"/>
    <property type="match status" value="1"/>
</dbReference>
<evidence type="ECO:0000256" key="1">
    <source>
        <dbReference type="ARBA" id="ARBA00004651"/>
    </source>
</evidence>
<name>A0A371NY80_9MICO</name>
<dbReference type="InterPro" id="IPR011701">
    <property type="entry name" value="MFS"/>
</dbReference>